<dbReference type="PANTHER" id="PTHR30472">
    <property type="entry name" value="FERRIC ENTEROBACTIN TRANSPORT SYSTEM PERMEASE PROTEIN"/>
    <property type="match status" value="1"/>
</dbReference>
<keyword evidence="3" id="KW-0813">Transport</keyword>
<keyword evidence="7 8" id="KW-0472">Membrane</keyword>
<evidence type="ECO:0000256" key="1">
    <source>
        <dbReference type="ARBA" id="ARBA00004651"/>
    </source>
</evidence>
<comment type="caution">
    <text evidence="9">The sequence shown here is derived from an EMBL/GenBank/DDBJ whole genome shotgun (WGS) entry which is preliminary data.</text>
</comment>
<keyword evidence="5 8" id="KW-0812">Transmembrane</keyword>
<organism evidence="9">
    <name type="scientific">bioreactor metagenome</name>
    <dbReference type="NCBI Taxonomy" id="1076179"/>
    <lineage>
        <taxon>unclassified sequences</taxon>
        <taxon>metagenomes</taxon>
        <taxon>ecological metagenomes</taxon>
    </lineage>
</organism>
<evidence type="ECO:0000256" key="2">
    <source>
        <dbReference type="ARBA" id="ARBA00007935"/>
    </source>
</evidence>
<dbReference type="EMBL" id="VSSQ01135068">
    <property type="protein sequence ID" value="MPN60155.1"/>
    <property type="molecule type" value="Genomic_DNA"/>
</dbReference>
<evidence type="ECO:0000256" key="6">
    <source>
        <dbReference type="ARBA" id="ARBA00022989"/>
    </source>
</evidence>
<name>A0A645J8Y4_9ZZZZ</name>
<dbReference type="Pfam" id="PF01032">
    <property type="entry name" value="FecCD"/>
    <property type="match status" value="1"/>
</dbReference>
<dbReference type="GO" id="GO:0022857">
    <property type="term" value="F:transmembrane transporter activity"/>
    <property type="evidence" value="ECO:0007669"/>
    <property type="project" value="InterPro"/>
</dbReference>
<comment type="subcellular location">
    <subcellularLocation>
        <location evidence="1">Cell membrane</location>
        <topology evidence="1">Multi-pass membrane protein</topology>
    </subcellularLocation>
</comment>
<dbReference type="PANTHER" id="PTHR30472:SF25">
    <property type="entry name" value="ABC TRANSPORTER PERMEASE PROTEIN MJ0876-RELATED"/>
    <property type="match status" value="1"/>
</dbReference>
<proteinExistence type="inferred from homology"/>
<dbReference type="AlphaFoldDB" id="A0A645J8Y4"/>
<evidence type="ECO:0000256" key="5">
    <source>
        <dbReference type="ARBA" id="ARBA00022692"/>
    </source>
</evidence>
<evidence type="ECO:0000256" key="7">
    <source>
        <dbReference type="ARBA" id="ARBA00023136"/>
    </source>
</evidence>
<feature type="transmembrane region" description="Helical" evidence="8">
    <location>
        <begin position="61"/>
        <end position="80"/>
    </location>
</feature>
<gene>
    <name evidence="9" type="primary">hmuU_60</name>
    <name evidence="9" type="ORF">SDC9_207880</name>
</gene>
<dbReference type="InterPro" id="IPR037294">
    <property type="entry name" value="ABC_BtuC-like"/>
</dbReference>
<dbReference type="GO" id="GO:0005886">
    <property type="term" value="C:plasma membrane"/>
    <property type="evidence" value="ECO:0007669"/>
    <property type="project" value="UniProtKB-SubCell"/>
</dbReference>
<evidence type="ECO:0000256" key="3">
    <source>
        <dbReference type="ARBA" id="ARBA00022448"/>
    </source>
</evidence>
<protein>
    <submittedName>
        <fullName evidence="9">Hemin transport system permease protein HmuU</fullName>
    </submittedName>
</protein>
<dbReference type="InterPro" id="IPR000522">
    <property type="entry name" value="ABC_transptr_permease_BtuC"/>
</dbReference>
<comment type="similarity">
    <text evidence="2">Belongs to the binding-protein-dependent transport system permease family. FecCD subfamily.</text>
</comment>
<accession>A0A645J8Y4</accession>
<evidence type="ECO:0000256" key="4">
    <source>
        <dbReference type="ARBA" id="ARBA00022475"/>
    </source>
</evidence>
<dbReference type="Gene3D" id="1.10.3470.10">
    <property type="entry name" value="ABC transporter involved in vitamin B12 uptake, BtuC"/>
    <property type="match status" value="1"/>
</dbReference>
<evidence type="ECO:0000313" key="9">
    <source>
        <dbReference type="EMBL" id="MPN60155.1"/>
    </source>
</evidence>
<dbReference type="SUPFAM" id="SSF81345">
    <property type="entry name" value="ABC transporter involved in vitamin B12 uptake, BtuC"/>
    <property type="match status" value="1"/>
</dbReference>
<keyword evidence="4" id="KW-1003">Cell membrane</keyword>
<dbReference type="GO" id="GO:0033214">
    <property type="term" value="P:siderophore-iron import into cell"/>
    <property type="evidence" value="ECO:0007669"/>
    <property type="project" value="TreeGrafter"/>
</dbReference>
<sequence>MTAACVSVSGIIGFVGLVIPHLVRFSLSADNRVVIPISALSGALTLMLADNITRLLFVGEIPVGVLTTLIGGPFFIYIFMRNNKEIQ</sequence>
<keyword evidence="6 8" id="KW-1133">Transmembrane helix</keyword>
<feature type="transmembrane region" description="Helical" evidence="8">
    <location>
        <begin position="6"/>
        <end position="26"/>
    </location>
</feature>
<evidence type="ECO:0000256" key="8">
    <source>
        <dbReference type="SAM" id="Phobius"/>
    </source>
</evidence>
<reference evidence="9" key="1">
    <citation type="submission" date="2019-08" db="EMBL/GenBank/DDBJ databases">
        <authorList>
            <person name="Kucharzyk K."/>
            <person name="Murdoch R.W."/>
            <person name="Higgins S."/>
            <person name="Loffler F."/>
        </authorList>
    </citation>
    <scope>NUCLEOTIDE SEQUENCE</scope>
</reference>